<accession>A0AAD1X7E4</accession>
<reference evidence="1" key="1">
    <citation type="submission" date="2023-07" db="EMBL/GenBank/DDBJ databases">
        <authorList>
            <consortium name="AG Swart"/>
            <person name="Singh M."/>
            <person name="Singh A."/>
            <person name="Seah K."/>
            <person name="Emmerich C."/>
        </authorList>
    </citation>
    <scope>NUCLEOTIDE SEQUENCE</scope>
    <source>
        <strain evidence="1">DP1</strain>
    </source>
</reference>
<sequence>MSISSEAPKAGMFTKVFKRLEIAIFVLNYYDYCYDAVKLWKQLNVFTRQQIADDEVHFINQISHKKKFVLSSFDEIAVKFMSHWMKYFQLEIYSFHPEAQSRFLDFLENLDSNVYPNLSVKDMIISEIKIRNELETFDRISQILLENLPLKTLINCPTLLNVKKKMFVNKWDMLEEEITKINSFEQPWVKMLTVSNYPSLNSLNNFLSELTKPVRYLNITECDLVFSHGSSIFTNNREEPLIFNERVSELLHQIHISSGRIGSSVWNDFSNNSVDPRENDVKTKTLVGNMNQVLFNILRSINFDTELKFNVNTDVYDNLPSANDDNLKLSLHFQNPQFSIKFGGTIYELCCDSMLICVKDKQASYFTRSKLTQEESKDSSITPARDGILFFDYLFSFNIKNPRVCRAVFKDEHFVSDQKIMIFEKYLTKISIELMPNLLNNFPANTSESDPLRAEIMSQPSPIPSLIKAHEENIRFDIPPHQLRDYPDIPYQICCSFPDSCLESLQSEFWDFQLISLYQIKSCSSLDIEIDKDGNAYFVKDVPTLPINKYCKELYLRVHESIDIKSTFTHLMTKFPNLRVFKFWSLPKNPKTEKYIEWAIKHCEKLEELHLKDFIWKKNILGEKA</sequence>
<comment type="caution">
    <text evidence="1">The sequence shown here is derived from an EMBL/GenBank/DDBJ whole genome shotgun (WGS) entry which is preliminary data.</text>
</comment>
<gene>
    <name evidence="1" type="ORF">ECRASSUSDP1_LOCUS1770</name>
</gene>
<evidence type="ECO:0000313" key="1">
    <source>
        <dbReference type="EMBL" id="CAI2360466.1"/>
    </source>
</evidence>
<evidence type="ECO:0000313" key="2">
    <source>
        <dbReference type="Proteomes" id="UP001295684"/>
    </source>
</evidence>
<organism evidence="1 2">
    <name type="scientific">Euplotes crassus</name>
    <dbReference type="NCBI Taxonomy" id="5936"/>
    <lineage>
        <taxon>Eukaryota</taxon>
        <taxon>Sar</taxon>
        <taxon>Alveolata</taxon>
        <taxon>Ciliophora</taxon>
        <taxon>Intramacronucleata</taxon>
        <taxon>Spirotrichea</taxon>
        <taxon>Hypotrichia</taxon>
        <taxon>Euplotida</taxon>
        <taxon>Euplotidae</taxon>
        <taxon>Moneuplotes</taxon>
    </lineage>
</organism>
<dbReference type="EMBL" id="CAMPGE010001664">
    <property type="protein sequence ID" value="CAI2360466.1"/>
    <property type="molecule type" value="Genomic_DNA"/>
</dbReference>
<dbReference type="Proteomes" id="UP001295684">
    <property type="component" value="Unassembled WGS sequence"/>
</dbReference>
<dbReference type="AlphaFoldDB" id="A0AAD1X7E4"/>
<name>A0AAD1X7E4_EUPCR</name>
<proteinExistence type="predicted"/>
<protein>
    <submittedName>
        <fullName evidence="1">Uncharacterized protein</fullName>
    </submittedName>
</protein>
<keyword evidence="2" id="KW-1185">Reference proteome</keyword>